<dbReference type="Proteomes" id="UP000074914">
    <property type="component" value="Chromosome"/>
</dbReference>
<organism evidence="2 3">
    <name type="scientific">Collimonas pratensis</name>
    <dbReference type="NCBI Taxonomy" id="279113"/>
    <lineage>
        <taxon>Bacteria</taxon>
        <taxon>Pseudomonadati</taxon>
        <taxon>Pseudomonadota</taxon>
        <taxon>Betaproteobacteria</taxon>
        <taxon>Burkholderiales</taxon>
        <taxon>Oxalobacteraceae</taxon>
        <taxon>Collimonas</taxon>
    </lineage>
</organism>
<protein>
    <submittedName>
        <fullName evidence="2">Uncharacterized protein</fullName>
    </submittedName>
</protein>
<gene>
    <name evidence="2" type="ORF">CPter291_3290</name>
</gene>
<name>A0ABN4ME21_9BURK</name>
<dbReference type="EMBL" id="CP013236">
    <property type="protein sequence ID" value="AMP15527.1"/>
    <property type="molecule type" value="Genomic_DNA"/>
</dbReference>
<evidence type="ECO:0000256" key="1">
    <source>
        <dbReference type="SAM" id="Coils"/>
    </source>
</evidence>
<evidence type="ECO:0000313" key="2">
    <source>
        <dbReference type="EMBL" id="AMP15527.1"/>
    </source>
</evidence>
<proteinExistence type="predicted"/>
<feature type="coiled-coil region" evidence="1">
    <location>
        <begin position="14"/>
        <end position="41"/>
    </location>
</feature>
<keyword evidence="1" id="KW-0175">Coiled coil</keyword>
<reference evidence="2 3" key="1">
    <citation type="submission" date="2015-11" db="EMBL/GenBank/DDBJ databases">
        <title>Exploring the genomic traits of fungus-feeding bacterial genus Collimonas.</title>
        <authorList>
            <person name="Song C."/>
            <person name="Schmidt R."/>
            <person name="de Jager V."/>
            <person name="Krzyzanowska D."/>
            <person name="Jongedijk E."/>
            <person name="Cankar K."/>
            <person name="Beekwilder J."/>
            <person name="van Veen A."/>
            <person name="de Boer W."/>
            <person name="van Veen J.A."/>
            <person name="Garbeva P."/>
        </authorList>
    </citation>
    <scope>NUCLEOTIDE SEQUENCE [LARGE SCALE GENOMIC DNA]</scope>
    <source>
        <strain evidence="2 3">Ter291</strain>
    </source>
</reference>
<accession>A0ABN4ME21</accession>
<evidence type="ECO:0000313" key="3">
    <source>
        <dbReference type="Proteomes" id="UP000074914"/>
    </source>
</evidence>
<sequence>MAWRQKDDFMTKNTELLQRQVREWQAEVRRLQGLIAIATENGAPPSSPQQQLIDVGTGKIAHIYGGECPDELEGRDTRDPECPACQVLTRAAMAAPNQAPVALLDGWKLVPVDPTDSMQMVGAESIRLDTTAINRIWTGNKVYRAMVAAAPVPPLPAAPMLSDEDRSDALQDLQFVAGFEAGWNAGVDGNEDLLSKVRGRSKPARALLAKVQP</sequence>
<keyword evidence="3" id="KW-1185">Reference proteome</keyword>